<dbReference type="InterPro" id="IPR027417">
    <property type="entry name" value="P-loop_NTPase"/>
</dbReference>
<dbReference type="InterPro" id="IPR017871">
    <property type="entry name" value="ABC_transporter-like_CS"/>
</dbReference>
<keyword evidence="7" id="KW-0080">Bacteriocin transport</keyword>
<gene>
    <name evidence="12" type="ORF">SAMN02982917_3037</name>
</gene>
<keyword evidence="6 9" id="KW-0472">Membrane</keyword>
<evidence type="ECO:0000256" key="1">
    <source>
        <dbReference type="ARBA" id="ARBA00004651"/>
    </source>
</evidence>
<dbReference type="Gene3D" id="1.20.1560.10">
    <property type="entry name" value="ABC transporter type 1, transmembrane domain"/>
    <property type="match status" value="1"/>
</dbReference>
<proteinExistence type="predicted"/>
<evidence type="ECO:0000256" key="7">
    <source>
        <dbReference type="ARBA" id="ARBA00043264"/>
    </source>
</evidence>
<dbReference type="PANTHER" id="PTHR24221">
    <property type="entry name" value="ATP-BINDING CASSETTE SUB-FAMILY B"/>
    <property type="match status" value="1"/>
</dbReference>
<dbReference type="GO" id="GO:0016887">
    <property type="term" value="F:ATP hydrolysis activity"/>
    <property type="evidence" value="ECO:0007669"/>
    <property type="project" value="InterPro"/>
</dbReference>
<keyword evidence="7" id="KW-0653">Protein transport</keyword>
<evidence type="ECO:0000256" key="6">
    <source>
        <dbReference type="ARBA" id="ARBA00023136"/>
    </source>
</evidence>
<evidence type="ECO:0000256" key="4">
    <source>
        <dbReference type="ARBA" id="ARBA00022840"/>
    </source>
</evidence>
<dbReference type="PANTHER" id="PTHR24221:SF654">
    <property type="entry name" value="ATP-BINDING CASSETTE SUB-FAMILY B MEMBER 6"/>
    <property type="match status" value="1"/>
</dbReference>
<name>A0A1X7FKT4_9PROT</name>
<dbReference type="SUPFAM" id="SSF52540">
    <property type="entry name" value="P-loop containing nucleoside triphosphate hydrolases"/>
    <property type="match status" value="1"/>
</dbReference>
<evidence type="ECO:0000313" key="13">
    <source>
        <dbReference type="Proteomes" id="UP000192936"/>
    </source>
</evidence>
<evidence type="ECO:0000313" key="12">
    <source>
        <dbReference type="EMBL" id="SMF54055.1"/>
    </source>
</evidence>
<dbReference type="InterPro" id="IPR039421">
    <property type="entry name" value="Type_1_exporter"/>
</dbReference>
<dbReference type="PROSITE" id="PS00211">
    <property type="entry name" value="ABC_TRANSPORTER_1"/>
    <property type="match status" value="1"/>
</dbReference>
<dbReference type="GO" id="GO:0005524">
    <property type="term" value="F:ATP binding"/>
    <property type="evidence" value="ECO:0007669"/>
    <property type="project" value="UniProtKB-KW"/>
</dbReference>
<evidence type="ECO:0000256" key="3">
    <source>
        <dbReference type="ARBA" id="ARBA00022741"/>
    </source>
</evidence>
<dbReference type="Pfam" id="PF00005">
    <property type="entry name" value="ABC_tran"/>
    <property type="match status" value="1"/>
</dbReference>
<dbReference type="Pfam" id="PF03412">
    <property type="entry name" value="Peptidase_C39"/>
    <property type="match status" value="1"/>
</dbReference>
<dbReference type="InterPro" id="IPR005074">
    <property type="entry name" value="Peptidase_C39"/>
</dbReference>
<organism evidence="12 13">
    <name type="scientific">Azospirillum oryzae</name>
    <dbReference type="NCBI Taxonomy" id="286727"/>
    <lineage>
        <taxon>Bacteria</taxon>
        <taxon>Pseudomonadati</taxon>
        <taxon>Pseudomonadota</taxon>
        <taxon>Alphaproteobacteria</taxon>
        <taxon>Rhodospirillales</taxon>
        <taxon>Azospirillaceae</taxon>
        <taxon>Azospirillum</taxon>
    </lineage>
</organism>
<evidence type="ECO:0000259" key="10">
    <source>
        <dbReference type="PROSITE" id="PS50893"/>
    </source>
</evidence>
<comment type="subcellular location">
    <subcellularLocation>
        <location evidence="1">Cell membrane</location>
        <topology evidence="1">Multi-pass membrane protein</topology>
    </subcellularLocation>
</comment>
<dbReference type="PROSITE" id="PS50893">
    <property type="entry name" value="ABC_TRANSPORTER_2"/>
    <property type="match status" value="1"/>
</dbReference>
<dbReference type="GO" id="GO:0005886">
    <property type="term" value="C:plasma membrane"/>
    <property type="evidence" value="ECO:0007669"/>
    <property type="project" value="UniProtKB-SubCell"/>
</dbReference>
<dbReference type="STRING" id="286727.SAMN02982917_3037"/>
<sequence>MSNSSPSGFSCRGRSRTATPELRQGEIAECGLAALGIMLAHRGRPVPLEQLRAEAGSTRLGVNARTLIRIARDHGMVARAFRTEPDRLSSLGFPLIAHSRFIHFVVVEAETRDGLLVNDPGGGPHVMGWDEVDDSFTGIAITIQPPEPGVHRPQGAWRPLTPARALAKRLLPQAGIVAAILLSAVLGRVAGVGAALALGSWAGGGADLIPLTSACTAAVAAGWGRDRLTALLGRRLADDTAAGVFGRLRRMPAVWFARRDAAQVLEVPLAGGALQRHVGDIMRLVELPLLVLPVGAALWIDGWSGAVLLLSVIAALAALGGVHLRRGAVAARRDAPAPVVPDGGTITTLDTHRTGGRDGEVLAQLAGRHAVQTIWGQKSVARHARLMGVLTGIAGVGLVAVLVTCLAAGRIGSGGVVALAVLTLSAHRQILRLDHIMPALQDLKAALHRLDDLEAAATEAEHPAAAERPAARLCIQSAGFQPSPQAPPVLSEVDLHIEPGERLGFCGPSGSGKSVLAKLACGLLEPSSGLILLDGRPVATVARQCSGAVALVDRSSPVIAGTIAENLRIGDLTATDAALVAALEQVRLWSDLEPRGGLSLQLTEGGPELSGGQRRRLALARALLRDPVLLVIDDALDALEPDLARSILDGVRRPDRIVLVTSRRPGTLDGCERRIDLDQPAAGAERTS</sequence>
<dbReference type="EMBL" id="FXAK01000005">
    <property type="protein sequence ID" value="SMF54055.1"/>
    <property type="molecule type" value="Genomic_DNA"/>
</dbReference>
<dbReference type="Gene3D" id="3.40.50.300">
    <property type="entry name" value="P-loop containing nucleotide triphosphate hydrolases"/>
    <property type="match status" value="1"/>
</dbReference>
<dbReference type="SMART" id="SM00382">
    <property type="entry name" value="AAA"/>
    <property type="match status" value="1"/>
</dbReference>
<evidence type="ECO:0000256" key="8">
    <source>
        <dbReference type="SAM" id="MobiDB-lite"/>
    </source>
</evidence>
<dbReference type="Gene3D" id="3.90.70.10">
    <property type="entry name" value="Cysteine proteinases"/>
    <property type="match status" value="1"/>
</dbReference>
<reference evidence="12 13" key="1">
    <citation type="submission" date="2017-04" db="EMBL/GenBank/DDBJ databases">
        <authorList>
            <person name="Afonso C.L."/>
            <person name="Miller P.J."/>
            <person name="Scott M.A."/>
            <person name="Spackman E."/>
            <person name="Goraichik I."/>
            <person name="Dimitrov K.M."/>
            <person name="Suarez D.L."/>
            <person name="Swayne D.E."/>
        </authorList>
    </citation>
    <scope>NUCLEOTIDE SEQUENCE [LARGE SCALE GENOMIC DNA]</scope>
    <source>
        <strain evidence="12 13">A2P</strain>
    </source>
</reference>
<dbReference type="GO" id="GO:0008233">
    <property type="term" value="F:peptidase activity"/>
    <property type="evidence" value="ECO:0007669"/>
    <property type="project" value="InterPro"/>
</dbReference>
<feature type="transmembrane region" description="Helical" evidence="9">
    <location>
        <begin position="306"/>
        <end position="324"/>
    </location>
</feature>
<dbReference type="InterPro" id="IPR003439">
    <property type="entry name" value="ABC_transporter-like_ATP-bd"/>
</dbReference>
<dbReference type="Proteomes" id="UP000192936">
    <property type="component" value="Unassembled WGS sequence"/>
</dbReference>
<evidence type="ECO:0000256" key="9">
    <source>
        <dbReference type="SAM" id="Phobius"/>
    </source>
</evidence>
<keyword evidence="2 9" id="KW-0812">Transmembrane</keyword>
<feature type="domain" description="ABC transporter" evidence="10">
    <location>
        <begin position="475"/>
        <end position="687"/>
    </location>
</feature>
<accession>A0A1X7FKT4</accession>
<dbReference type="InterPro" id="IPR036640">
    <property type="entry name" value="ABC1_TM_sf"/>
</dbReference>
<keyword evidence="4" id="KW-0067">ATP-binding</keyword>
<dbReference type="InterPro" id="IPR003593">
    <property type="entry name" value="AAA+_ATPase"/>
</dbReference>
<feature type="domain" description="Peptidase C39" evidence="11">
    <location>
        <begin position="24"/>
        <end position="143"/>
    </location>
</feature>
<dbReference type="PROSITE" id="PS50990">
    <property type="entry name" value="PEPTIDASE_C39"/>
    <property type="match status" value="1"/>
</dbReference>
<evidence type="ECO:0000256" key="5">
    <source>
        <dbReference type="ARBA" id="ARBA00022989"/>
    </source>
</evidence>
<dbReference type="GO" id="GO:0043213">
    <property type="term" value="P:bacteriocin transport"/>
    <property type="evidence" value="ECO:0007669"/>
    <property type="project" value="UniProtKB-KW"/>
</dbReference>
<keyword evidence="5 9" id="KW-1133">Transmembrane helix</keyword>
<dbReference type="GO" id="GO:0006508">
    <property type="term" value="P:proteolysis"/>
    <property type="evidence" value="ECO:0007669"/>
    <property type="project" value="InterPro"/>
</dbReference>
<evidence type="ECO:0000256" key="2">
    <source>
        <dbReference type="ARBA" id="ARBA00022692"/>
    </source>
</evidence>
<dbReference type="SUPFAM" id="SSF90123">
    <property type="entry name" value="ABC transporter transmembrane region"/>
    <property type="match status" value="1"/>
</dbReference>
<feature type="transmembrane region" description="Helical" evidence="9">
    <location>
        <begin position="386"/>
        <end position="409"/>
    </location>
</feature>
<keyword evidence="7" id="KW-0813">Transport</keyword>
<dbReference type="AlphaFoldDB" id="A0A1X7FKT4"/>
<evidence type="ECO:0000259" key="11">
    <source>
        <dbReference type="PROSITE" id="PS50990"/>
    </source>
</evidence>
<feature type="region of interest" description="Disordered" evidence="8">
    <location>
        <begin position="1"/>
        <end position="22"/>
    </location>
</feature>
<protein>
    <submittedName>
        <fullName evidence="12">ABC-type bacteriocin/lantibiotic exporter, contains an N-terminal double-glycine peptidase domain</fullName>
    </submittedName>
</protein>
<dbReference type="GO" id="GO:0034040">
    <property type="term" value="F:ATPase-coupled lipid transmembrane transporter activity"/>
    <property type="evidence" value="ECO:0007669"/>
    <property type="project" value="TreeGrafter"/>
</dbReference>
<keyword evidence="3" id="KW-0547">Nucleotide-binding</keyword>